<comment type="caution">
    <text evidence="2">The sequence shown here is derived from an EMBL/GenBank/DDBJ whole genome shotgun (WGS) entry which is preliminary data.</text>
</comment>
<accession>A0A371HK77</accession>
<dbReference type="Gene3D" id="2.40.70.10">
    <property type="entry name" value="Acid Proteases"/>
    <property type="match status" value="1"/>
</dbReference>
<feature type="non-terminal residue" evidence="2">
    <location>
        <position position="1"/>
    </location>
</feature>
<evidence type="ECO:0000313" key="3">
    <source>
        <dbReference type="Proteomes" id="UP000257109"/>
    </source>
</evidence>
<dbReference type="Gene3D" id="3.10.10.10">
    <property type="entry name" value="HIV Type 1 Reverse Transcriptase, subunit A, domain 1"/>
    <property type="match status" value="1"/>
</dbReference>
<gene>
    <name evidence="2" type="ORF">CR513_13229</name>
</gene>
<sequence length="558" mass="63382">MFWSSRWRIPQSARSIPLPFPTRTVSARRFETDEDLLKLFRKVPKYAKFLKELCIHKRKKMKGEVETEGIMSALIKHEDDSAGVQRILPKKCQDSGIFSMPCTIGNCTFTDVMLDLGASINIMLASGSRVDRDGDLTSQQKRCATLRRAQRCSHPVDFYVLDMEDEASGKGFALILGRPFLMMARTMIYVYAGTLSMEFGDTFMKFNIFEALKHPTEDHSIFSIDTIDGLVEEHMQMSTGSANLFEFVEISNILNCFYTVEAIANSNSLSHTLNFSNSEDYISDVIDCSCMIHEVLECSQYIQFRVADTSKPGVIRVATIEEAETDSINLDKAETNASRQQIARSNSSQKESQQAEAESNFGQPSPHIPPQSPTTDLKPLPKNLKYAYLEDHRQFLVIIANSLSQEQKEKLLNVLRKRKKAIGWTLADHPRINPSICMHKILLEEYARSIRQQQWRLNLTILDMVKKEVKKLHAAEIIYPISDSQWVSSVQVVPKKSRVTVVKNRQDDMVSMRIQNSWGLKLNQATHKDHFPLLFIGKVSREVPLLLHADSHSTSGLA</sequence>
<evidence type="ECO:0000313" key="2">
    <source>
        <dbReference type="EMBL" id="RDY03205.1"/>
    </source>
</evidence>
<feature type="compositionally biased region" description="Polar residues" evidence="1">
    <location>
        <begin position="335"/>
        <end position="363"/>
    </location>
</feature>
<proteinExistence type="predicted"/>
<evidence type="ECO:0000256" key="1">
    <source>
        <dbReference type="SAM" id="MobiDB-lite"/>
    </source>
</evidence>
<dbReference type="AlphaFoldDB" id="A0A371HK77"/>
<dbReference type="OrthoDB" id="2011293at2759"/>
<dbReference type="PANTHER" id="PTHR33067">
    <property type="entry name" value="RNA-DIRECTED DNA POLYMERASE-RELATED"/>
    <property type="match status" value="1"/>
</dbReference>
<dbReference type="CDD" id="cd00303">
    <property type="entry name" value="retropepsin_like"/>
    <property type="match status" value="1"/>
</dbReference>
<dbReference type="EMBL" id="QJKJ01002360">
    <property type="protein sequence ID" value="RDY03205.1"/>
    <property type="molecule type" value="Genomic_DNA"/>
</dbReference>
<dbReference type="SUPFAM" id="SSF56672">
    <property type="entry name" value="DNA/RNA polymerases"/>
    <property type="match status" value="1"/>
</dbReference>
<name>A0A371HK77_MUCPR</name>
<keyword evidence="3" id="KW-1185">Reference proteome</keyword>
<reference evidence="2" key="1">
    <citation type="submission" date="2018-05" db="EMBL/GenBank/DDBJ databases">
        <title>Draft genome of Mucuna pruriens seed.</title>
        <authorList>
            <person name="Nnadi N.E."/>
            <person name="Vos R."/>
            <person name="Hasami M.H."/>
            <person name="Devisetty U.K."/>
            <person name="Aguiy J.C."/>
        </authorList>
    </citation>
    <scope>NUCLEOTIDE SEQUENCE [LARGE SCALE GENOMIC DNA]</scope>
    <source>
        <strain evidence="2">JCA_2017</strain>
    </source>
</reference>
<protein>
    <submittedName>
        <fullName evidence="2">Uncharacterized protein</fullName>
    </submittedName>
</protein>
<feature type="region of interest" description="Disordered" evidence="1">
    <location>
        <begin position="329"/>
        <end position="377"/>
    </location>
</feature>
<dbReference type="Proteomes" id="UP000257109">
    <property type="component" value="Unassembled WGS sequence"/>
</dbReference>
<organism evidence="2 3">
    <name type="scientific">Mucuna pruriens</name>
    <name type="common">Velvet bean</name>
    <name type="synonym">Dolichos pruriens</name>
    <dbReference type="NCBI Taxonomy" id="157652"/>
    <lineage>
        <taxon>Eukaryota</taxon>
        <taxon>Viridiplantae</taxon>
        <taxon>Streptophyta</taxon>
        <taxon>Embryophyta</taxon>
        <taxon>Tracheophyta</taxon>
        <taxon>Spermatophyta</taxon>
        <taxon>Magnoliopsida</taxon>
        <taxon>eudicotyledons</taxon>
        <taxon>Gunneridae</taxon>
        <taxon>Pentapetalae</taxon>
        <taxon>rosids</taxon>
        <taxon>fabids</taxon>
        <taxon>Fabales</taxon>
        <taxon>Fabaceae</taxon>
        <taxon>Papilionoideae</taxon>
        <taxon>50 kb inversion clade</taxon>
        <taxon>NPAAA clade</taxon>
        <taxon>indigoferoid/millettioid clade</taxon>
        <taxon>Phaseoleae</taxon>
        <taxon>Mucuna</taxon>
    </lineage>
</organism>
<dbReference type="PANTHER" id="PTHR33067:SF9">
    <property type="entry name" value="RNA-DIRECTED DNA POLYMERASE"/>
    <property type="match status" value="1"/>
</dbReference>
<dbReference type="InterPro" id="IPR043502">
    <property type="entry name" value="DNA/RNA_pol_sf"/>
</dbReference>
<dbReference type="InterPro" id="IPR021109">
    <property type="entry name" value="Peptidase_aspartic_dom_sf"/>
</dbReference>